<dbReference type="WBParaSite" id="SPAL_0000578425.1">
    <property type="protein sequence ID" value="SPAL_0000578425.1"/>
    <property type="gene ID" value="SPAL_0000578425"/>
</dbReference>
<evidence type="ECO:0000313" key="2">
    <source>
        <dbReference type="WBParaSite" id="SPAL_0000578425.1"/>
    </source>
</evidence>
<protein>
    <submittedName>
        <fullName evidence="2">Transposase</fullName>
    </submittedName>
</protein>
<sequence length="144" mass="17122">MEKRQSSPYYQPNSQLTIKKGTILGHITGIIEDNENRLLIKEEELILEEIQLDNIPEFPRQQKTLSYDELMKLVKIDTTNISKNNIQKLKNLIWKYCHIFHDYDGKSERYNGLDTMKIKLKDINYEPKRIRAGRLPKEKEKAME</sequence>
<name>A0A0N5BIK4_STREA</name>
<evidence type="ECO:0000313" key="1">
    <source>
        <dbReference type="Proteomes" id="UP000046392"/>
    </source>
</evidence>
<dbReference type="AlphaFoldDB" id="A0A0N5BIK4"/>
<accession>A0A0N5BIK4</accession>
<keyword evidence="1" id="KW-1185">Reference proteome</keyword>
<reference evidence="2" key="1">
    <citation type="submission" date="2017-02" db="UniProtKB">
        <authorList>
            <consortium name="WormBaseParasite"/>
        </authorList>
    </citation>
    <scope>IDENTIFICATION</scope>
</reference>
<organism evidence="1 2">
    <name type="scientific">Strongyloides papillosus</name>
    <name type="common">Intestinal threadworm</name>
    <dbReference type="NCBI Taxonomy" id="174720"/>
    <lineage>
        <taxon>Eukaryota</taxon>
        <taxon>Metazoa</taxon>
        <taxon>Ecdysozoa</taxon>
        <taxon>Nematoda</taxon>
        <taxon>Chromadorea</taxon>
        <taxon>Rhabditida</taxon>
        <taxon>Tylenchina</taxon>
        <taxon>Panagrolaimomorpha</taxon>
        <taxon>Strongyloidoidea</taxon>
        <taxon>Strongyloididae</taxon>
        <taxon>Strongyloides</taxon>
    </lineage>
</organism>
<proteinExistence type="predicted"/>
<dbReference type="Proteomes" id="UP000046392">
    <property type="component" value="Unplaced"/>
</dbReference>